<protein>
    <submittedName>
        <fullName evidence="2">Nuclear transport factor 2 family protein</fullName>
    </submittedName>
</protein>
<dbReference type="Pfam" id="PF12680">
    <property type="entry name" value="SnoaL_2"/>
    <property type="match status" value="1"/>
</dbReference>
<evidence type="ECO:0000313" key="3">
    <source>
        <dbReference type="Proteomes" id="UP001603978"/>
    </source>
</evidence>
<dbReference type="InterPro" id="IPR037401">
    <property type="entry name" value="SnoaL-like"/>
</dbReference>
<comment type="caution">
    <text evidence="2">The sequence shown here is derived from an EMBL/GenBank/DDBJ whole genome shotgun (WGS) entry which is preliminary data.</text>
</comment>
<name>A0ABW7AN23_9ACTN</name>
<dbReference type="Proteomes" id="UP001603978">
    <property type="component" value="Unassembled WGS sequence"/>
</dbReference>
<proteinExistence type="predicted"/>
<dbReference type="Gene3D" id="3.10.450.50">
    <property type="match status" value="1"/>
</dbReference>
<reference evidence="2 3" key="1">
    <citation type="submission" date="2024-10" db="EMBL/GenBank/DDBJ databases">
        <authorList>
            <person name="Topkara A.R."/>
            <person name="Saygin H."/>
        </authorList>
    </citation>
    <scope>NUCLEOTIDE SEQUENCE [LARGE SCALE GENOMIC DNA]</scope>
    <source>
        <strain evidence="2 3">M3C6</strain>
    </source>
</reference>
<dbReference type="EMBL" id="JBICRM010000030">
    <property type="protein sequence ID" value="MFG1708797.1"/>
    <property type="molecule type" value="Genomic_DNA"/>
</dbReference>
<evidence type="ECO:0000259" key="1">
    <source>
        <dbReference type="Pfam" id="PF12680"/>
    </source>
</evidence>
<dbReference type="RefSeq" id="WP_393173025.1">
    <property type="nucleotide sequence ID" value="NZ_JBICRM010000030.1"/>
</dbReference>
<sequence length="149" mass="15992">MARKPMPPVAAVVGFIDCINRGDVAGLTGLMTEDHHLVVLDESPVVGKEANASAWRGYATSFPEYVIYPHQIAERNGQVAVLGHTTGSHLALPDDEESRLLVIWVAEVSDGALSRWRILEDTAGVRREFGLSPDAADAGAHRVNPPTTA</sequence>
<accession>A0ABW7AN23</accession>
<dbReference type="InterPro" id="IPR032710">
    <property type="entry name" value="NTF2-like_dom_sf"/>
</dbReference>
<organism evidence="2 3">
    <name type="scientific">Nonomuraea marmarensis</name>
    <dbReference type="NCBI Taxonomy" id="3351344"/>
    <lineage>
        <taxon>Bacteria</taxon>
        <taxon>Bacillati</taxon>
        <taxon>Actinomycetota</taxon>
        <taxon>Actinomycetes</taxon>
        <taxon>Streptosporangiales</taxon>
        <taxon>Streptosporangiaceae</taxon>
        <taxon>Nonomuraea</taxon>
    </lineage>
</organism>
<dbReference type="SUPFAM" id="SSF54427">
    <property type="entry name" value="NTF2-like"/>
    <property type="match status" value="1"/>
</dbReference>
<gene>
    <name evidence="2" type="ORF">ACFLIM_36925</name>
</gene>
<feature type="domain" description="SnoaL-like" evidence="1">
    <location>
        <begin position="13"/>
        <end position="115"/>
    </location>
</feature>
<keyword evidence="3" id="KW-1185">Reference proteome</keyword>
<evidence type="ECO:0000313" key="2">
    <source>
        <dbReference type="EMBL" id="MFG1708797.1"/>
    </source>
</evidence>